<reference evidence="3" key="1">
    <citation type="submission" date="2009-08" db="EMBL/GenBank/DDBJ databases">
        <title>The complete genome of Chitinophaga pinensis DSM 2588.</title>
        <authorList>
            <consortium name="US DOE Joint Genome Institute (JGI-PGF)"/>
            <person name="Lucas S."/>
            <person name="Copeland A."/>
            <person name="Lapidus A."/>
            <person name="Glavina del Rio T."/>
            <person name="Dalin E."/>
            <person name="Tice H."/>
            <person name="Bruce D."/>
            <person name="Goodwin L."/>
            <person name="Pitluck S."/>
            <person name="Kyrpides N."/>
            <person name="Mavromatis K."/>
            <person name="Ivanova N."/>
            <person name="Mikhailova N."/>
            <person name="Sims D."/>
            <person name="Meinche L."/>
            <person name="Brettin T."/>
            <person name="Detter J.C."/>
            <person name="Han C."/>
            <person name="Larimer F."/>
            <person name="Land M."/>
            <person name="Hauser L."/>
            <person name="Markowitz V."/>
            <person name="Cheng J.-F."/>
            <person name="Hugenholtz P."/>
            <person name="Woyke T."/>
            <person name="Wu D."/>
            <person name="Spring S."/>
            <person name="Klenk H.-P."/>
            <person name="Eisen J.A."/>
        </authorList>
    </citation>
    <scope>NUCLEOTIDE SEQUENCE [LARGE SCALE GENOMIC DNA]</scope>
    <source>
        <strain evidence="3">ATCC 43595 / DSM 2588 / LMG 13176 / NBRC 15968 / NCIMB 11800 / UQM 2034</strain>
    </source>
</reference>
<dbReference type="RefSeq" id="WP_012791406.1">
    <property type="nucleotide sequence ID" value="NC_013132.1"/>
</dbReference>
<evidence type="ECO:0000313" key="3">
    <source>
        <dbReference type="Proteomes" id="UP000002215"/>
    </source>
</evidence>
<dbReference type="GO" id="GO:0042602">
    <property type="term" value="F:riboflavin reductase (NADPH) activity"/>
    <property type="evidence" value="ECO:0007669"/>
    <property type="project" value="TreeGrafter"/>
</dbReference>
<evidence type="ECO:0000259" key="1">
    <source>
        <dbReference type="Pfam" id="PF13460"/>
    </source>
</evidence>
<dbReference type="InterPro" id="IPR036291">
    <property type="entry name" value="NAD(P)-bd_dom_sf"/>
</dbReference>
<dbReference type="AlphaFoldDB" id="A0A979GS76"/>
<dbReference type="PANTHER" id="PTHR43355:SF2">
    <property type="entry name" value="FLAVIN REDUCTASE (NADPH)"/>
    <property type="match status" value="1"/>
</dbReference>
<gene>
    <name evidence="2" type="ordered locus">Cpin_3771</name>
</gene>
<organism evidence="2 3">
    <name type="scientific">Chitinophaga pinensis (strain ATCC 43595 / DSM 2588 / LMG 13176 / NBRC 15968 / NCIMB 11800 / UQM 2034)</name>
    <dbReference type="NCBI Taxonomy" id="485918"/>
    <lineage>
        <taxon>Bacteria</taxon>
        <taxon>Pseudomonadati</taxon>
        <taxon>Bacteroidota</taxon>
        <taxon>Chitinophagia</taxon>
        <taxon>Chitinophagales</taxon>
        <taxon>Chitinophagaceae</taxon>
        <taxon>Chitinophaga</taxon>
    </lineage>
</organism>
<dbReference type="Gene3D" id="3.40.50.720">
    <property type="entry name" value="NAD(P)-binding Rossmann-like Domain"/>
    <property type="match status" value="1"/>
</dbReference>
<reference evidence="2 3" key="2">
    <citation type="journal article" date="2010" name="Stand. Genomic Sci.">
        <title>Complete genome sequence of Chitinophaga pinensis type strain (UQM 2034).</title>
        <authorList>
            <person name="Glavina Del Rio T."/>
            <person name="Abt B."/>
            <person name="Spring S."/>
            <person name="Lapidus A."/>
            <person name="Nolan M."/>
            <person name="Tice H."/>
            <person name="Copeland A."/>
            <person name="Cheng J.F."/>
            <person name="Chen F."/>
            <person name="Bruce D."/>
            <person name="Goodwin L."/>
            <person name="Pitluck S."/>
            <person name="Ivanova N."/>
            <person name="Mavromatis K."/>
            <person name="Mikhailova N."/>
            <person name="Pati A."/>
            <person name="Chen A."/>
            <person name="Palaniappan K."/>
            <person name="Land M."/>
            <person name="Hauser L."/>
            <person name="Chang Y.J."/>
            <person name="Jeffries C.D."/>
            <person name="Chain P."/>
            <person name="Saunders E."/>
            <person name="Detter J.C."/>
            <person name="Brettin T."/>
            <person name="Rohde M."/>
            <person name="Goker M."/>
            <person name="Bristow J."/>
            <person name="Eisen J.A."/>
            <person name="Markowitz V."/>
            <person name="Hugenholtz P."/>
            <person name="Kyrpides N.C."/>
            <person name="Klenk H.P."/>
            <person name="Lucas S."/>
        </authorList>
    </citation>
    <scope>NUCLEOTIDE SEQUENCE [LARGE SCALE GENOMIC DNA]</scope>
    <source>
        <strain evidence="3">ATCC 43595 / DSM 2588 / LMG 13176 / NBRC 15968 / NCIMB 11800 / UQM 2034</strain>
    </source>
</reference>
<proteinExistence type="predicted"/>
<dbReference type="OrthoDB" id="9803892at2"/>
<dbReference type="InterPro" id="IPR051606">
    <property type="entry name" value="Polyketide_Oxido-like"/>
</dbReference>
<dbReference type="InterPro" id="IPR016040">
    <property type="entry name" value="NAD(P)-bd_dom"/>
</dbReference>
<dbReference type="KEGG" id="cpi:Cpin_3771"/>
<dbReference type="Proteomes" id="UP000002215">
    <property type="component" value="Chromosome"/>
</dbReference>
<accession>A0A979GS76</accession>
<dbReference type="PANTHER" id="PTHR43355">
    <property type="entry name" value="FLAVIN REDUCTASE (NADPH)"/>
    <property type="match status" value="1"/>
</dbReference>
<evidence type="ECO:0000313" key="2">
    <source>
        <dbReference type="EMBL" id="ACU61233.1"/>
    </source>
</evidence>
<dbReference type="Pfam" id="PF13460">
    <property type="entry name" value="NAD_binding_10"/>
    <property type="match status" value="1"/>
</dbReference>
<dbReference type="EMBL" id="CP001699">
    <property type="protein sequence ID" value="ACU61233.1"/>
    <property type="molecule type" value="Genomic_DNA"/>
</dbReference>
<protein>
    <submittedName>
        <fullName evidence="2">NAD-dependent epimerase/dehydratase</fullName>
    </submittedName>
</protein>
<dbReference type="SUPFAM" id="SSF51735">
    <property type="entry name" value="NAD(P)-binding Rossmann-fold domains"/>
    <property type="match status" value="1"/>
</dbReference>
<feature type="domain" description="NAD(P)-binding" evidence="1">
    <location>
        <begin position="7"/>
        <end position="193"/>
    </location>
</feature>
<sequence>MRIAIIGAGAGIGLATVMQALQKGHTVVALSTNVTAIPDHPHLITIKGSATVTADLKKVMEGADAVLITVGTKNKKATHLFSDIAKAVVQLTNELDFSAPVITITGFGAGQSKSYLSFFMKTVIRLFLKDQYINKTLMEEIFASSKVNWEIVRPGMLTNNALTTSYKALPELKKGMKVGKISREDVAHFLIEETEKQQYLGKYVALSY</sequence>
<name>A0A979GS76_CHIPD</name>
<dbReference type="GO" id="GO:0004074">
    <property type="term" value="F:biliverdin reductase [NAD(P)H] activity"/>
    <property type="evidence" value="ECO:0007669"/>
    <property type="project" value="TreeGrafter"/>
</dbReference>